<dbReference type="CDD" id="cd03467">
    <property type="entry name" value="Rieske"/>
    <property type="match status" value="1"/>
</dbReference>
<dbReference type="InterPro" id="IPR017941">
    <property type="entry name" value="Rieske_2Fe-2S"/>
</dbReference>
<evidence type="ECO:0000256" key="4">
    <source>
        <dbReference type="ARBA" id="ARBA00023014"/>
    </source>
</evidence>
<keyword evidence="2" id="KW-0479">Metal-binding</keyword>
<reference evidence="6 7" key="1">
    <citation type="submission" date="2018-10" db="EMBL/GenBank/DDBJ databases">
        <title>Comparative analysis of microorganisms from saline springs in Andes Mountain Range, Colombia.</title>
        <authorList>
            <person name="Rubin E."/>
        </authorList>
    </citation>
    <scope>NUCLEOTIDE SEQUENCE [LARGE SCALE GENOMIC DNA]</scope>
    <source>
        <strain evidence="6 7">USBA 36</strain>
    </source>
</reference>
<dbReference type="PROSITE" id="PS51296">
    <property type="entry name" value="RIESKE"/>
    <property type="match status" value="1"/>
</dbReference>
<keyword evidence="4" id="KW-0411">Iron-sulfur</keyword>
<evidence type="ECO:0000256" key="1">
    <source>
        <dbReference type="ARBA" id="ARBA00022714"/>
    </source>
</evidence>
<evidence type="ECO:0000313" key="7">
    <source>
        <dbReference type="Proteomes" id="UP000277424"/>
    </source>
</evidence>
<dbReference type="OrthoDB" id="9800167at2"/>
<dbReference type="EMBL" id="RBIG01000001">
    <property type="protein sequence ID" value="RKQ72422.1"/>
    <property type="molecule type" value="Genomic_DNA"/>
</dbReference>
<dbReference type="InterPro" id="IPR036922">
    <property type="entry name" value="Rieske_2Fe-2S_sf"/>
</dbReference>
<gene>
    <name evidence="6" type="ORF">BCL74_0188</name>
</gene>
<keyword evidence="3" id="KW-0408">Iron</keyword>
<evidence type="ECO:0000259" key="5">
    <source>
        <dbReference type="PROSITE" id="PS51296"/>
    </source>
</evidence>
<dbReference type="RefSeq" id="WP_121216831.1">
    <property type="nucleotide sequence ID" value="NZ_RBIG01000001.1"/>
</dbReference>
<dbReference type="GO" id="GO:0051213">
    <property type="term" value="F:dioxygenase activity"/>
    <property type="evidence" value="ECO:0007669"/>
    <property type="project" value="UniProtKB-KW"/>
</dbReference>
<keyword evidence="6" id="KW-0560">Oxidoreductase</keyword>
<proteinExistence type="predicted"/>
<organism evidence="6 7">
    <name type="scientific">Oceanibaculum indicum</name>
    <dbReference type="NCBI Taxonomy" id="526216"/>
    <lineage>
        <taxon>Bacteria</taxon>
        <taxon>Pseudomonadati</taxon>
        <taxon>Pseudomonadota</taxon>
        <taxon>Alphaproteobacteria</taxon>
        <taxon>Rhodospirillales</taxon>
        <taxon>Oceanibaculaceae</taxon>
        <taxon>Oceanibaculum</taxon>
    </lineage>
</organism>
<comment type="caution">
    <text evidence="6">The sequence shown here is derived from an EMBL/GenBank/DDBJ whole genome shotgun (WGS) entry which is preliminary data.</text>
</comment>
<dbReference type="GO" id="GO:0046872">
    <property type="term" value="F:metal ion binding"/>
    <property type="evidence" value="ECO:0007669"/>
    <property type="project" value="UniProtKB-KW"/>
</dbReference>
<dbReference type="Proteomes" id="UP000277424">
    <property type="component" value="Unassembled WGS sequence"/>
</dbReference>
<dbReference type="Pfam" id="PF00355">
    <property type="entry name" value="Rieske"/>
    <property type="match status" value="1"/>
</dbReference>
<dbReference type="AlphaFoldDB" id="A0A420WNC2"/>
<evidence type="ECO:0000256" key="3">
    <source>
        <dbReference type="ARBA" id="ARBA00023004"/>
    </source>
</evidence>
<sequence length="111" mass="12162">MQVPAGWQVAARLEALEDGVAKDVLIARQLILLLREGGEVLALQGSCPHQFARLAQGQIVKGWIECPHHRARFRLSDGVCGSGWKLPPLKRYATKLHEGVVLLPDPLVPLS</sequence>
<feature type="domain" description="Rieske" evidence="5">
    <location>
        <begin position="7"/>
        <end position="103"/>
    </location>
</feature>
<accession>A0A420WNC2</accession>
<protein>
    <submittedName>
        <fullName evidence="6">3-phenylpropionate/trans-cinnamate dioxygenase ferredoxin subunit</fullName>
    </submittedName>
</protein>
<keyword evidence="1" id="KW-0001">2Fe-2S</keyword>
<evidence type="ECO:0000313" key="6">
    <source>
        <dbReference type="EMBL" id="RKQ72422.1"/>
    </source>
</evidence>
<dbReference type="GO" id="GO:0051537">
    <property type="term" value="F:2 iron, 2 sulfur cluster binding"/>
    <property type="evidence" value="ECO:0007669"/>
    <property type="project" value="UniProtKB-KW"/>
</dbReference>
<dbReference type="Gene3D" id="2.102.10.10">
    <property type="entry name" value="Rieske [2Fe-2S] iron-sulphur domain"/>
    <property type="match status" value="1"/>
</dbReference>
<name>A0A420WNC2_9PROT</name>
<keyword evidence="6" id="KW-0223">Dioxygenase</keyword>
<dbReference type="SUPFAM" id="SSF50022">
    <property type="entry name" value="ISP domain"/>
    <property type="match status" value="1"/>
</dbReference>
<evidence type="ECO:0000256" key="2">
    <source>
        <dbReference type="ARBA" id="ARBA00022723"/>
    </source>
</evidence>